<dbReference type="Gene3D" id="3.80.10.10">
    <property type="entry name" value="Ribonuclease Inhibitor"/>
    <property type="match status" value="4"/>
</dbReference>
<dbReference type="InterPro" id="IPR032675">
    <property type="entry name" value="LRR_dom_sf"/>
</dbReference>
<evidence type="ECO:0000313" key="4">
    <source>
        <dbReference type="EMBL" id="CAK9012580.1"/>
    </source>
</evidence>
<dbReference type="SUPFAM" id="SSF52047">
    <property type="entry name" value="RNI-like"/>
    <property type="match status" value="1"/>
</dbReference>
<dbReference type="PANTHER" id="PTHR24113">
    <property type="entry name" value="RAN GTPASE-ACTIVATING PROTEIN 1"/>
    <property type="match status" value="1"/>
</dbReference>
<reference evidence="4 5" key="1">
    <citation type="submission" date="2024-02" db="EMBL/GenBank/DDBJ databases">
        <authorList>
            <person name="Chen Y."/>
            <person name="Shah S."/>
            <person name="Dougan E. K."/>
            <person name="Thang M."/>
            <person name="Chan C."/>
        </authorList>
    </citation>
    <scope>NUCLEOTIDE SEQUENCE [LARGE SCALE GENOMIC DNA]</scope>
</reference>
<proteinExistence type="predicted"/>
<evidence type="ECO:0000256" key="2">
    <source>
        <dbReference type="ARBA" id="ARBA00022614"/>
    </source>
</evidence>
<sequence>MASFALRQTPTRVSGEALDDAGAVALAEELKGKPTVEELTISDAAFGASSATALGEAIKASKSLKVVHLTRLAREQPNPGAAIAALEALLLSPTAEEVGLFSASVGERGMVALAECLKTSAALKNLRLSRCDILHSGVTFADCDPAKKLTEALTANRTLRRLSLAGCKLGPTCGPLFAAILRENAALLELDLSENGLNGSSATALAEGLSVNRTLFALNLDDNLVDTTGAALLAEALKVNVAMRRLSLENNVIGDLGATAFAEALKTNGSVKELNLSHNNIGQNGALALAEMVEINRTLQQLVLRFNKSGYTGSKALAAALSKNEAMVALDLFQNSVPGSADLSIDDSLRRNKKKRNMRTWRALAWSVMGFVILHRDIYKPGHPGYQRAAASFQAAAAVQSHT</sequence>
<evidence type="ECO:0000313" key="5">
    <source>
        <dbReference type="Proteomes" id="UP001642464"/>
    </source>
</evidence>
<organism evidence="4 5">
    <name type="scientific">Durusdinium trenchii</name>
    <dbReference type="NCBI Taxonomy" id="1381693"/>
    <lineage>
        <taxon>Eukaryota</taxon>
        <taxon>Sar</taxon>
        <taxon>Alveolata</taxon>
        <taxon>Dinophyceae</taxon>
        <taxon>Suessiales</taxon>
        <taxon>Symbiodiniaceae</taxon>
        <taxon>Durusdinium</taxon>
    </lineage>
</organism>
<dbReference type="PANTHER" id="PTHR24113:SF12">
    <property type="entry name" value="RAN GTPASE-ACTIVATING PROTEIN 1"/>
    <property type="match status" value="1"/>
</dbReference>
<keyword evidence="1" id="KW-0343">GTPase activation</keyword>
<accession>A0ABP0JDT9</accession>
<comment type="caution">
    <text evidence="4">The sequence shown here is derived from an EMBL/GenBank/DDBJ whole genome shotgun (WGS) entry which is preliminary data.</text>
</comment>
<dbReference type="Pfam" id="PF13516">
    <property type="entry name" value="LRR_6"/>
    <property type="match status" value="4"/>
</dbReference>
<protein>
    <submittedName>
        <fullName evidence="4">LRR and CARD domains-containing protein 3 (Nucleotide-binding oligomerization domain protein 3</fullName>
    </submittedName>
</protein>
<name>A0ABP0JDT9_9DINO</name>
<gene>
    <name evidence="4" type="ORF">SCF082_LOCUS11562</name>
</gene>
<dbReference type="InterPro" id="IPR027038">
    <property type="entry name" value="RanGap"/>
</dbReference>
<dbReference type="InterPro" id="IPR001611">
    <property type="entry name" value="Leu-rich_rpt"/>
</dbReference>
<dbReference type="EMBL" id="CAXAMM010006861">
    <property type="protein sequence ID" value="CAK9012580.1"/>
    <property type="molecule type" value="Genomic_DNA"/>
</dbReference>
<keyword evidence="5" id="KW-1185">Reference proteome</keyword>
<dbReference type="SMART" id="SM00368">
    <property type="entry name" value="LRR_RI"/>
    <property type="match status" value="9"/>
</dbReference>
<keyword evidence="2" id="KW-0433">Leucine-rich repeat</keyword>
<evidence type="ECO:0000256" key="1">
    <source>
        <dbReference type="ARBA" id="ARBA00022468"/>
    </source>
</evidence>
<evidence type="ECO:0000256" key="3">
    <source>
        <dbReference type="ARBA" id="ARBA00022737"/>
    </source>
</evidence>
<dbReference type="Proteomes" id="UP001642464">
    <property type="component" value="Unassembled WGS sequence"/>
</dbReference>
<keyword evidence="3" id="KW-0677">Repeat</keyword>